<dbReference type="AlphaFoldDB" id="A0A835C8A9"/>
<keyword evidence="2" id="KW-1185">Reference proteome</keyword>
<gene>
    <name evidence="1" type="ORF">G2W53_015569</name>
</gene>
<reference evidence="1" key="1">
    <citation type="submission" date="2020-09" db="EMBL/GenBank/DDBJ databases">
        <title>Genome-Enabled Discovery of Anthraquinone Biosynthesis in Senna tora.</title>
        <authorList>
            <person name="Kang S.-H."/>
            <person name="Pandey R.P."/>
            <person name="Lee C.-M."/>
            <person name="Sim J.-S."/>
            <person name="Jeong J.-T."/>
            <person name="Choi B.-S."/>
            <person name="Jung M."/>
            <person name="Ginzburg D."/>
            <person name="Zhao K."/>
            <person name="Won S.Y."/>
            <person name="Oh T.-J."/>
            <person name="Yu Y."/>
            <person name="Kim N.-H."/>
            <person name="Lee O.R."/>
            <person name="Lee T.-H."/>
            <person name="Bashyal P."/>
            <person name="Kim T.-S."/>
            <person name="Lee W.-H."/>
            <person name="Kawkins C."/>
            <person name="Kim C.-K."/>
            <person name="Kim J.S."/>
            <person name="Ahn B.O."/>
            <person name="Rhee S.Y."/>
            <person name="Sohng J.K."/>
        </authorList>
    </citation>
    <scope>NUCLEOTIDE SEQUENCE</scope>
    <source>
        <tissue evidence="1">Leaf</tissue>
    </source>
</reference>
<dbReference type="EMBL" id="JAAIUW010000005">
    <property type="protein sequence ID" value="KAF7833236.1"/>
    <property type="molecule type" value="Genomic_DNA"/>
</dbReference>
<dbReference type="Proteomes" id="UP000634136">
    <property type="component" value="Unassembled WGS sequence"/>
</dbReference>
<protein>
    <submittedName>
        <fullName evidence="1">Uncharacterized protein</fullName>
    </submittedName>
</protein>
<name>A0A835C8A9_9FABA</name>
<proteinExistence type="predicted"/>
<evidence type="ECO:0000313" key="1">
    <source>
        <dbReference type="EMBL" id="KAF7833236.1"/>
    </source>
</evidence>
<sequence length="108" mass="12695">MKLWCAAARDMLLLKYISPCEIVWKISGFDINFREPYVERLSFHLPDQEANKSHPRARCLTYARFSSQCVFKVDVCEWHERKSELQFAVECVKDIALSEIKNLLRLNG</sequence>
<comment type="caution">
    <text evidence="1">The sequence shown here is derived from an EMBL/GenBank/DDBJ whole genome shotgun (WGS) entry which is preliminary data.</text>
</comment>
<accession>A0A835C8A9</accession>
<evidence type="ECO:0000313" key="2">
    <source>
        <dbReference type="Proteomes" id="UP000634136"/>
    </source>
</evidence>
<organism evidence="1 2">
    <name type="scientific">Senna tora</name>
    <dbReference type="NCBI Taxonomy" id="362788"/>
    <lineage>
        <taxon>Eukaryota</taxon>
        <taxon>Viridiplantae</taxon>
        <taxon>Streptophyta</taxon>
        <taxon>Embryophyta</taxon>
        <taxon>Tracheophyta</taxon>
        <taxon>Spermatophyta</taxon>
        <taxon>Magnoliopsida</taxon>
        <taxon>eudicotyledons</taxon>
        <taxon>Gunneridae</taxon>
        <taxon>Pentapetalae</taxon>
        <taxon>rosids</taxon>
        <taxon>fabids</taxon>
        <taxon>Fabales</taxon>
        <taxon>Fabaceae</taxon>
        <taxon>Caesalpinioideae</taxon>
        <taxon>Cassia clade</taxon>
        <taxon>Senna</taxon>
    </lineage>
</organism>
<dbReference type="OrthoDB" id="1428593at2759"/>